<feature type="domain" description="Peptidase M20 dimerisation" evidence="5">
    <location>
        <begin position="193"/>
        <end position="286"/>
    </location>
</feature>
<dbReference type="SUPFAM" id="SSF53187">
    <property type="entry name" value="Zn-dependent exopeptidases"/>
    <property type="match status" value="1"/>
</dbReference>
<evidence type="ECO:0000313" key="6">
    <source>
        <dbReference type="EMBL" id="NJC74259.1"/>
    </source>
</evidence>
<proteinExistence type="predicted"/>
<dbReference type="RefSeq" id="WP_167929160.1">
    <property type="nucleotide sequence ID" value="NZ_JAATVY010000053.1"/>
</dbReference>
<keyword evidence="7" id="KW-1185">Reference proteome</keyword>
<organism evidence="6 7">
    <name type="scientific">Planosporangium thailandense</name>
    <dbReference type="NCBI Taxonomy" id="765197"/>
    <lineage>
        <taxon>Bacteria</taxon>
        <taxon>Bacillati</taxon>
        <taxon>Actinomycetota</taxon>
        <taxon>Actinomycetes</taxon>
        <taxon>Micromonosporales</taxon>
        <taxon>Micromonosporaceae</taxon>
        <taxon>Planosporangium</taxon>
    </lineage>
</organism>
<dbReference type="Pfam" id="PF01546">
    <property type="entry name" value="Peptidase_M20"/>
    <property type="match status" value="1"/>
</dbReference>
<evidence type="ECO:0000256" key="3">
    <source>
        <dbReference type="ARBA" id="ARBA00022801"/>
    </source>
</evidence>
<dbReference type="Gene3D" id="3.40.630.10">
    <property type="entry name" value="Zn peptidases"/>
    <property type="match status" value="1"/>
</dbReference>
<dbReference type="InterPro" id="IPR002933">
    <property type="entry name" value="Peptidase_M20"/>
</dbReference>
<evidence type="ECO:0000259" key="5">
    <source>
        <dbReference type="Pfam" id="PF07687"/>
    </source>
</evidence>
<keyword evidence="4" id="KW-0862">Zinc</keyword>
<dbReference type="Gene3D" id="3.30.70.360">
    <property type="match status" value="1"/>
</dbReference>
<evidence type="ECO:0000256" key="1">
    <source>
        <dbReference type="ARBA" id="ARBA00001947"/>
    </source>
</evidence>
<dbReference type="PROSITE" id="PS00758">
    <property type="entry name" value="ARGE_DAPE_CPG2_1"/>
    <property type="match status" value="1"/>
</dbReference>
<comment type="cofactor">
    <cofactor evidence="1">
        <name>Zn(2+)</name>
        <dbReference type="ChEBI" id="CHEBI:29105"/>
    </cofactor>
</comment>
<dbReference type="InterPro" id="IPR011650">
    <property type="entry name" value="Peptidase_M20_dimer"/>
</dbReference>
<comment type="caution">
    <text evidence="6">The sequence shown here is derived from an EMBL/GenBank/DDBJ whole genome shotgun (WGS) entry which is preliminary data.</text>
</comment>
<accession>A0ABX0YAJ3</accession>
<dbReference type="PANTHER" id="PTHR43808:SF9">
    <property type="entry name" value="BLL0789 PROTEIN"/>
    <property type="match status" value="1"/>
</dbReference>
<gene>
    <name evidence="6" type="ORF">HC031_31770</name>
</gene>
<name>A0ABX0YAJ3_9ACTN</name>
<dbReference type="PIRSF" id="PIRSF037238">
    <property type="entry name" value="Carboxypeptidase_G2"/>
    <property type="match status" value="1"/>
</dbReference>
<sequence>MGDDRDVAGRRLLAAAQAMRGHALARLETLVMAESPSDAPDLLSAVNHELAAAYAAVGAGIRWEPGPAGEHLVCHWPADGAGAPAGHILIIGHSDTVFPKGTTATRPFRLAADGDTVTGPGVYDMKGALVAVELAMMMLAEAGTPLRRAVRLVIVNDEETGSPDGQRVVAAHADGAVAAIGLEPPMPDGGLKVGRRGVARVEIAVDGVEAHAGLDAALGVPAIDELVDHLVALRGLRPGPPDAAVNIGVITGGTRANVVAGHARAEVGLRFATAEAERAVLQALESLRPVRPGATVRTNRLSYRPAWAPDPANPLAAELVALAAGMGITLSTGFSGGAGDTNLTGAMGIPTVDGLGPDGSGAHAASEQASIRSLLRRAALLAAYLS</sequence>
<reference evidence="6 7" key="1">
    <citation type="submission" date="2020-03" db="EMBL/GenBank/DDBJ databases">
        <title>WGS of the type strain of Planosporangium spp.</title>
        <authorList>
            <person name="Thawai C."/>
        </authorList>
    </citation>
    <scope>NUCLEOTIDE SEQUENCE [LARGE SCALE GENOMIC DNA]</scope>
    <source>
        <strain evidence="6 7">TBRC 5610</strain>
    </source>
</reference>
<dbReference type="Pfam" id="PF07687">
    <property type="entry name" value="M20_dimer"/>
    <property type="match status" value="1"/>
</dbReference>
<keyword evidence="3" id="KW-0378">Hydrolase</keyword>
<evidence type="ECO:0000256" key="2">
    <source>
        <dbReference type="ARBA" id="ARBA00022723"/>
    </source>
</evidence>
<dbReference type="InterPro" id="IPR036264">
    <property type="entry name" value="Bact_exopeptidase_dim_dom"/>
</dbReference>
<evidence type="ECO:0000313" key="7">
    <source>
        <dbReference type="Proteomes" id="UP000722989"/>
    </source>
</evidence>
<dbReference type="InterPro" id="IPR001261">
    <property type="entry name" value="ArgE/DapE_CS"/>
</dbReference>
<dbReference type="Proteomes" id="UP000722989">
    <property type="component" value="Unassembled WGS sequence"/>
</dbReference>
<dbReference type="InterPro" id="IPR050072">
    <property type="entry name" value="Peptidase_M20A"/>
</dbReference>
<dbReference type="SUPFAM" id="SSF55031">
    <property type="entry name" value="Bacterial exopeptidase dimerisation domain"/>
    <property type="match status" value="1"/>
</dbReference>
<dbReference type="PANTHER" id="PTHR43808">
    <property type="entry name" value="ACETYLORNITHINE DEACETYLASE"/>
    <property type="match status" value="1"/>
</dbReference>
<keyword evidence="2" id="KW-0479">Metal-binding</keyword>
<evidence type="ECO:0000256" key="4">
    <source>
        <dbReference type="ARBA" id="ARBA00022833"/>
    </source>
</evidence>
<dbReference type="InterPro" id="IPR017150">
    <property type="entry name" value="Pept_M20_glutamate_carboxypep"/>
</dbReference>
<protein>
    <submittedName>
        <fullName evidence="6">M20 family metallopeptidase</fullName>
    </submittedName>
</protein>
<dbReference type="EMBL" id="JAATVY010000053">
    <property type="protein sequence ID" value="NJC74259.1"/>
    <property type="molecule type" value="Genomic_DNA"/>
</dbReference>